<keyword evidence="1" id="KW-1133">Transmembrane helix</keyword>
<feature type="transmembrane region" description="Helical" evidence="1">
    <location>
        <begin position="205"/>
        <end position="224"/>
    </location>
</feature>
<dbReference type="Proteomes" id="UP001497623">
    <property type="component" value="Unassembled WGS sequence"/>
</dbReference>
<keyword evidence="1" id="KW-0472">Membrane</keyword>
<feature type="transmembrane region" description="Helical" evidence="1">
    <location>
        <begin position="100"/>
        <end position="121"/>
    </location>
</feature>
<accession>A0AAV2RHA2</accession>
<reference evidence="2 3" key="1">
    <citation type="submission" date="2024-05" db="EMBL/GenBank/DDBJ databases">
        <authorList>
            <person name="Wallberg A."/>
        </authorList>
    </citation>
    <scope>NUCLEOTIDE SEQUENCE [LARGE SCALE GENOMIC DNA]</scope>
</reference>
<feature type="transmembrane region" description="Helical" evidence="1">
    <location>
        <begin position="251"/>
        <end position="269"/>
    </location>
</feature>
<feature type="transmembrane region" description="Helical" evidence="1">
    <location>
        <begin position="322"/>
        <end position="345"/>
    </location>
</feature>
<protein>
    <recommendedName>
        <fullName evidence="4">Gustatory receptor</fullName>
    </recommendedName>
</protein>
<feature type="transmembrane region" description="Helical" evidence="1">
    <location>
        <begin position="70"/>
        <end position="94"/>
    </location>
</feature>
<evidence type="ECO:0000256" key="1">
    <source>
        <dbReference type="SAM" id="Phobius"/>
    </source>
</evidence>
<feature type="transmembrane region" description="Helical" evidence="1">
    <location>
        <begin position="276"/>
        <end position="297"/>
    </location>
</feature>
<keyword evidence="1" id="KW-0812">Transmembrane</keyword>
<evidence type="ECO:0008006" key="4">
    <source>
        <dbReference type="Google" id="ProtNLM"/>
    </source>
</evidence>
<proteinExistence type="predicted"/>
<comment type="caution">
    <text evidence="2">The sequence shown here is derived from an EMBL/GenBank/DDBJ whole genome shotgun (WGS) entry which is preliminary data.</text>
</comment>
<organism evidence="2 3">
    <name type="scientific">Meganyctiphanes norvegica</name>
    <name type="common">Northern krill</name>
    <name type="synonym">Thysanopoda norvegica</name>
    <dbReference type="NCBI Taxonomy" id="48144"/>
    <lineage>
        <taxon>Eukaryota</taxon>
        <taxon>Metazoa</taxon>
        <taxon>Ecdysozoa</taxon>
        <taxon>Arthropoda</taxon>
        <taxon>Crustacea</taxon>
        <taxon>Multicrustacea</taxon>
        <taxon>Malacostraca</taxon>
        <taxon>Eumalacostraca</taxon>
        <taxon>Eucarida</taxon>
        <taxon>Euphausiacea</taxon>
        <taxon>Euphausiidae</taxon>
        <taxon>Meganyctiphanes</taxon>
    </lineage>
</organism>
<sequence length="378" mass="43015">MCDNKDEHVFSLTEDCSQMTLQILFFMRADSNFADGIVDKVSWFSVVISCFSLSKNYAEYRITQDSSASGLLIFTTTFLSVAGRVLLCCVITMALEFLWVFYPVLAAVTLQIILAFPQFCFSLCRKFIAQNWLCPKKSTESLELRDINNHMKPNKQSFDFTFPDIPQRSANAEGKQLKISNVAYTLGTRLQSLLFSVTVDGHSHLGLWSSALYATLALWFRMVLLSRNDLFHILLDQFMPTDDNDEDICKIALTFTMLSFTMNTIVVLLNGQHRNISLLVSVLFIIFPIYLCTLAALQNKDLWAKIYSDTVDDRIFHNAIDILIPITTVAGLVILINITAIAKALKTEKEHTKRKDYLLQKMKMYTSNNEGKNKNHTI</sequence>
<keyword evidence="3" id="KW-1185">Reference proteome</keyword>
<evidence type="ECO:0000313" key="3">
    <source>
        <dbReference type="Proteomes" id="UP001497623"/>
    </source>
</evidence>
<name>A0AAV2RHA2_MEGNR</name>
<evidence type="ECO:0000313" key="2">
    <source>
        <dbReference type="EMBL" id="CAL4125633.1"/>
    </source>
</evidence>
<dbReference type="AlphaFoldDB" id="A0AAV2RHA2"/>
<dbReference type="EMBL" id="CAXKWB010023941">
    <property type="protein sequence ID" value="CAL4125633.1"/>
    <property type="molecule type" value="Genomic_DNA"/>
</dbReference>
<gene>
    <name evidence="2" type="ORF">MNOR_LOCUS25265</name>
</gene>